<dbReference type="InterPro" id="IPR036864">
    <property type="entry name" value="Zn2-C6_fun-type_DNA-bd_sf"/>
</dbReference>
<keyword evidence="2" id="KW-0479">Metal-binding</keyword>
<feature type="region of interest" description="Disordered" evidence="7">
    <location>
        <begin position="85"/>
        <end position="144"/>
    </location>
</feature>
<dbReference type="Pfam" id="PF00172">
    <property type="entry name" value="Zn_clus"/>
    <property type="match status" value="1"/>
</dbReference>
<feature type="domain" description="Zn(2)-C6 fungal-type" evidence="8">
    <location>
        <begin position="15"/>
        <end position="45"/>
    </location>
</feature>
<evidence type="ECO:0000259" key="8">
    <source>
        <dbReference type="PROSITE" id="PS50048"/>
    </source>
</evidence>
<evidence type="ECO:0000256" key="7">
    <source>
        <dbReference type="SAM" id="MobiDB-lite"/>
    </source>
</evidence>
<reference evidence="9 10" key="1">
    <citation type="submission" date="2019-06" db="EMBL/GenBank/DDBJ databases">
        <authorList>
            <person name="Broberg M."/>
        </authorList>
    </citation>
    <scope>NUCLEOTIDE SEQUENCE [LARGE SCALE GENOMIC DNA]</scope>
</reference>
<evidence type="ECO:0000256" key="4">
    <source>
        <dbReference type="ARBA" id="ARBA00023125"/>
    </source>
</evidence>
<dbReference type="SMART" id="SM00906">
    <property type="entry name" value="Fungal_trans"/>
    <property type="match status" value="1"/>
</dbReference>
<gene>
    <name evidence="9" type="ORF">CLO192961_LOCUS455557</name>
</gene>
<dbReference type="PROSITE" id="PS50048">
    <property type="entry name" value="ZN2_CY6_FUNGAL_2"/>
    <property type="match status" value="1"/>
</dbReference>
<keyword evidence="5" id="KW-0804">Transcription</keyword>
<dbReference type="InterPro" id="IPR001138">
    <property type="entry name" value="Zn2Cys6_DnaBD"/>
</dbReference>
<dbReference type="CDD" id="cd00067">
    <property type="entry name" value="GAL4"/>
    <property type="match status" value="1"/>
</dbReference>
<dbReference type="SUPFAM" id="SSF57701">
    <property type="entry name" value="Zn2/Cys6 DNA-binding domain"/>
    <property type="match status" value="1"/>
</dbReference>
<dbReference type="Gene3D" id="4.10.240.10">
    <property type="entry name" value="Zn(2)-C6 fungal-type DNA-binding domain"/>
    <property type="match status" value="1"/>
</dbReference>
<dbReference type="SMART" id="SM00066">
    <property type="entry name" value="GAL4"/>
    <property type="match status" value="1"/>
</dbReference>
<accession>A0ABY6V348</accession>
<keyword evidence="10" id="KW-1185">Reference proteome</keyword>
<dbReference type="EMBL" id="CABFNS010000934">
    <property type="protein sequence ID" value="VUC36867.1"/>
    <property type="molecule type" value="Genomic_DNA"/>
</dbReference>
<keyword evidence="6" id="KW-0539">Nucleus</keyword>
<dbReference type="PROSITE" id="PS00463">
    <property type="entry name" value="ZN2_CY6_FUNGAL_1"/>
    <property type="match status" value="1"/>
</dbReference>
<organism evidence="9 10">
    <name type="scientific">Bionectria ochroleuca</name>
    <name type="common">Gliocladium roseum</name>
    <dbReference type="NCBI Taxonomy" id="29856"/>
    <lineage>
        <taxon>Eukaryota</taxon>
        <taxon>Fungi</taxon>
        <taxon>Dikarya</taxon>
        <taxon>Ascomycota</taxon>
        <taxon>Pezizomycotina</taxon>
        <taxon>Sordariomycetes</taxon>
        <taxon>Hypocreomycetidae</taxon>
        <taxon>Hypocreales</taxon>
        <taxon>Bionectriaceae</taxon>
        <taxon>Clonostachys</taxon>
    </lineage>
</organism>
<evidence type="ECO:0000256" key="2">
    <source>
        <dbReference type="ARBA" id="ARBA00022723"/>
    </source>
</evidence>
<comment type="subcellular location">
    <subcellularLocation>
        <location evidence="1">Nucleus</location>
    </subcellularLocation>
</comment>
<evidence type="ECO:0000256" key="6">
    <source>
        <dbReference type="ARBA" id="ARBA00023242"/>
    </source>
</evidence>
<keyword evidence="3" id="KW-0805">Transcription regulation</keyword>
<evidence type="ECO:0000256" key="3">
    <source>
        <dbReference type="ARBA" id="ARBA00023015"/>
    </source>
</evidence>
<evidence type="ECO:0000313" key="10">
    <source>
        <dbReference type="Proteomes" id="UP000766486"/>
    </source>
</evidence>
<protein>
    <recommendedName>
        <fullName evidence="8">Zn(2)-C6 fungal-type domain-containing protein</fullName>
    </recommendedName>
</protein>
<sequence length="619" mass="69601">MEPKKGGRPLGRRTACDFCCRKKIKCDGQQPKCSNCAFQRVPCIWTPGVKAKKTISKTSFTEPADMSRIELLESRLDAIEARMENKSQPGLQSQPGIQSPLSSWDRESRSNDGGYEFNESPSFPPGGTLARTTGESSVVLHRESEHSLPPLSEILPDVESYFANFNKAMPLFHQPDFMIMLERWYNQPSGRDEATWAAVNVVLALSLRQTDTQERIDSELATTTYISNAQSVIDGLVTRSEDLKGLQVVLGLAILFLYTSNPYPSCVFIATAIKLVYRLRLHNKETKTYMDPATAAQGDRLFWIAYILDKDISMRAIEPYCLQDNEHDIDIPTNTVSEYAPGTLVSSDGTLSLNFFHHRVQLARIQAKVYDWTFSVRAKNLSLEQHQAASKRVQQMIRHWRLSLPSEFQADKLSVSMGGNMLRHLIAIHSTCGHCLFMAHRIHARDAVWIQQLTEFSAQFVDSEDLNIGSDKSVSMVNSEAWQDFVQTARLGIKLINLISPSDTGLVWSVTCAYQAALVILIANNLTVSLHTHHDWIDYDAQLIDESVGALDKRIRDAGNLPVIRNVLTACSRLNQRAKIAVRLQRMRSIENEMLRYGGSLFEVDLAAVEEEIFGAQLM</sequence>
<dbReference type="InterPro" id="IPR007219">
    <property type="entry name" value="XnlR_reg_dom"/>
</dbReference>
<evidence type="ECO:0000313" key="9">
    <source>
        <dbReference type="EMBL" id="VUC36867.1"/>
    </source>
</evidence>
<dbReference type="InterPro" id="IPR050987">
    <property type="entry name" value="AtrR-like"/>
</dbReference>
<dbReference type="CDD" id="cd12148">
    <property type="entry name" value="fungal_TF_MHR"/>
    <property type="match status" value="1"/>
</dbReference>
<evidence type="ECO:0000256" key="5">
    <source>
        <dbReference type="ARBA" id="ARBA00023163"/>
    </source>
</evidence>
<proteinExistence type="predicted"/>
<name>A0ABY6V348_BIOOC</name>
<dbReference type="Pfam" id="PF04082">
    <property type="entry name" value="Fungal_trans"/>
    <property type="match status" value="1"/>
</dbReference>
<feature type="compositionally biased region" description="Polar residues" evidence="7">
    <location>
        <begin position="86"/>
        <end position="102"/>
    </location>
</feature>
<dbReference type="Proteomes" id="UP000766486">
    <property type="component" value="Unassembled WGS sequence"/>
</dbReference>
<dbReference type="PANTHER" id="PTHR46910">
    <property type="entry name" value="TRANSCRIPTION FACTOR PDR1"/>
    <property type="match status" value="1"/>
</dbReference>
<evidence type="ECO:0000256" key="1">
    <source>
        <dbReference type="ARBA" id="ARBA00004123"/>
    </source>
</evidence>
<keyword evidence="4" id="KW-0238">DNA-binding</keyword>
<dbReference type="PANTHER" id="PTHR46910:SF37">
    <property type="entry name" value="ZN(II)2CYS6 TRANSCRIPTION FACTOR (EUROFUNG)"/>
    <property type="match status" value="1"/>
</dbReference>
<comment type="caution">
    <text evidence="9">The sequence shown here is derived from an EMBL/GenBank/DDBJ whole genome shotgun (WGS) entry which is preliminary data.</text>
</comment>